<dbReference type="PROSITE" id="PS50212">
    <property type="entry name" value="RASGEF_NTER"/>
    <property type="match status" value="1"/>
</dbReference>
<feature type="region of interest" description="Disordered" evidence="3">
    <location>
        <begin position="994"/>
        <end position="1018"/>
    </location>
</feature>
<feature type="compositionally biased region" description="Basic and acidic residues" evidence="3">
    <location>
        <begin position="145"/>
        <end position="154"/>
    </location>
</feature>
<evidence type="ECO:0000256" key="3">
    <source>
        <dbReference type="SAM" id="MobiDB-lite"/>
    </source>
</evidence>
<feature type="compositionally biased region" description="Acidic residues" evidence="3">
    <location>
        <begin position="1334"/>
        <end position="1344"/>
    </location>
</feature>
<accession>A0A6A6JBG2</accession>
<feature type="compositionally biased region" description="Basic residues" evidence="3">
    <location>
        <begin position="615"/>
        <end position="626"/>
    </location>
</feature>
<feature type="region of interest" description="Disordered" evidence="3">
    <location>
        <begin position="1132"/>
        <end position="1190"/>
    </location>
</feature>
<feature type="region of interest" description="Disordered" evidence="3">
    <location>
        <begin position="1"/>
        <end position="75"/>
    </location>
</feature>
<dbReference type="SMART" id="SM00229">
    <property type="entry name" value="RasGEFN"/>
    <property type="match status" value="1"/>
</dbReference>
<dbReference type="Pfam" id="PF00618">
    <property type="entry name" value="RasGEF_N"/>
    <property type="match status" value="1"/>
</dbReference>
<dbReference type="GO" id="GO:0005085">
    <property type="term" value="F:guanyl-nucleotide exchange factor activity"/>
    <property type="evidence" value="ECO:0007669"/>
    <property type="project" value="UniProtKB-KW"/>
</dbReference>
<feature type="region of interest" description="Disordered" evidence="3">
    <location>
        <begin position="1225"/>
        <end position="1270"/>
    </location>
</feature>
<dbReference type="InterPro" id="IPR001895">
    <property type="entry name" value="RASGEF_cat_dom"/>
</dbReference>
<feature type="compositionally biased region" description="Pro residues" evidence="3">
    <location>
        <begin position="23"/>
        <end position="35"/>
    </location>
</feature>
<dbReference type="SUPFAM" id="SSF48366">
    <property type="entry name" value="Ras GEF"/>
    <property type="match status" value="1"/>
</dbReference>
<dbReference type="InterPro" id="IPR008937">
    <property type="entry name" value="Ras-like_GEF"/>
</dbReference>
<feature type="compositionally biased region" description="Basic and acidic residues" evidence="3">
    <location>
        <begin position="122"/>
        <end position="135"/>
    </location>
</feature>
<dbReference type="PROSITE" id="PS50009">
    <property type="entry name" value="RASGEF_CAT"/>
    <property type="match status" value="1"/>
</dbReference>
<feature type="compositionally biased region" description="Basic and acidic residues" evidence="3">
    <location>
        <begin position="915"/>
        <end position="928"/>
    </location>
</feature>
<dbReference type="Proteomes" id="UP000800097">
    <property type="component" value="Unassembled WGS sequence"/>
</dbReference>
<feature type="domain" description="Ras-GEF" evidence="4">
    <location>
        <begin position="1435"/>
        <end position="1680"/>
    </location>
</feature>
<dbReference type="RefSeq" id="XP_033651489.1">
    <property type="nucleotide sequence ID" value="XM_033793192.1"/>
</dbReference>
<feature type="compositionally biased region" description="Polar residues" evidence="3">
    <location>
        <begin position="929"/>
        <end position="940"/>
    </location>
</feature>
<feature type="compositionally biased region" description="Polar residues" evidence="3">
    <location>
        <begin position="171"/>
        <end position="184"/>
    </location>
</feature>
<dbReference type="InterPro" id="IPR036964">
    <property type="entry name" value="RASGEF_cat_dom_sf"/>
</dbReference>
<proteinExistence type="predicted"/>
<dbReference type="EMBL" id="ML986506">
    <property type="protein sequence ID" value="KAF2273950.1"/>
    <property type="molecule type" value="Genomic_DNA"/>
</dbReference>
<protein>
    <recommendedName>
        <fullName evidence="8">Ras GEF</fullName>
    </recommendedName>
</protein>
<evidence type="ECO:0000313" key="7">
    <source>
        <dbReference type="Proteomes" id="UP000800097"/>
    </source>
</evidence>
<feature type="compositionally biased region" description="Basic and acidic residues" evidence="3">
    <location>
        <begin position="941"/>
        <end position="950"/>
    </location>
</feature>
<feature type="region of interest" description="Disordered" evidence="3">
    <location>
        <begin position="94"/>
        <end position="184"/>
    </location>
</feature>
<feature type="compositionally biased region" description="Low complexity" evidence="3">
    <location>
        <begin position="59"/>
        <end position="75"/>
    </location>
</feature>
<dbReference type="CDD" id="cd06224">
    <property type="entry name" value="REM"/>
    <property type="match status" value="1"/>
</dbReference>
<feature type="region of interest" description="Disordered" evidence="3">
    <location>
        <begin position="583"/>
        <end position="645"/>
    </location>
</feature>
<dbReference type="InterPro" id="IPR000651">
    <property type="entry name" value="Ras-like_Gua-exchang_fac_N"/>
</dbReference>
<name>A0A6A6JBG2_WESOR</name>
<dbReference type="InterPro" id="IPR023578">
    <property type="entry name" value="Ras_GEF_dom_sf"/>
</dbReference>
<dbReference type="Pfam" id="PF00617">
    <property type="entry name" value="RasGEF"/>
    <property type="match status" value="1"/>
</dbReference>
<dbReference type="PANTHER" id="PTHR23113:SF363">
    <property type="entry name" value="PROTEIN SON OF SEVENLESS"/>
    <property type="match status" value="1"/>
</dbReference>
<keyword evidence="1 2" id="KW-0344">Guanine-nucleotide releasing factor</keyword>
<dbReference type="OrthoDB" id="10254377at2759"/>
<organism evidence="6 7">
    <name type="scientific">Westerdykella ornata</name>
    <dbReference type="NCBI Taxonomy" id="318751"/>
    <lineage>
        <taxon>Eukaryota</taxon>
        <taxon>Fungi</taxon>
        <taxon>Dikarya</taxon>
        <taxon>Ascomycota</taxon>
        <taxon>Pezizomycotina</taxon>
        <taxon>Dothideomycetes</taxon>
        <taxon>Pleosporomycetidae</taxon>
        <taxon>Pleosporales</taxon>
        <taxon>Sporormiaceae</taxon>
        <taxon>Westerdykella</taxon>
    </lineage>
</organism>
<evidence type="ECO:0000256" key="2">
    <source>
        <dbReference type="PROSITE-ProRule" id="PRU00168"/>
    </source>
</evidence>
<evidence type="ECO:0000259" key="5">
    <source>
        <dbReference type="PROSITE" id="PS50212"/>
    </source>
</evidence>
<feature type="compositionally biased region" description="Polar residues" evidence="3">
    <location>
        <begin position="954"/>
        <end position="966"/>
    </location>
</feature>
<dbReference type="GO" id="GO:0007265">
    <property type="term" value="P:Ras protein signal transduction"/>
    <property type="evidence" value="ECO:0007669"/>
    <property type="project" value="TreeGrafter"/>
</dbReference>
<feature type="compositionally biased region" description="Polar residues" evidence="3">
    <location>
        <begin position="1175"/>
        <end position="1190"/>
    </location>
</feature>
<evidence type="ECO:0000313" key="6">
    <source>
        <dbReference type="EMBL" id="KAF2273950.1"/>
    </source>
</evidence>
<feature type="compositionally biased region" description="Polar residues" evidence="3">
    <location>
        <begin position="902"/>
        <end position="914"/>
    </location>
</feature>
<dbReference type="SMART" id="SM00147">
    <property type="entry name" value="RasGEF"/>
    <property type="match status" value="1"/>
</dbReference>
<reference evidence="6" key="1">
    <citation type="journal article" date="2020" name="Stud. Mycol.">
        <title>101 Dothideomycetes genomes: a test case for predicting lifestyles and emergence of pathogens.</title>
        <authorList>
            <person name="Haridas S."/>
            <person name="Albert R."/>
            <person name="Binder M."/>
            <person name="Bloem J."/>
            <person name="Labutti K."/>
            <person name="Salamov A."/>
            <person name="Andreopoulos B."/>
            <person name="Baker S."/>
            <person name="Barry K."/>
            <person name="Bills G."/>
            <person name="Bluhm B."/>
            <person name="Cannon C."/>
            <person name="Castanera R."/>
            <person name="Culley D."/>
            <person name="Daum C."/>
            <person name="Ezra D."/>
            <person name="Gonzalez J."/>
            <person name="Henrissat B."/>
            <person name="Kuo A."/>
            <person name="Liang C."/>
            <person name="Lipzen A."/>
            <person name="Lutzoni F."/>
            <person name="Magnuson J."/>
            <person name="Mondo S."/>
            <person name="Nolan M."/>
            <person name="Ohm R."/>
            <person name="Pangilinan J."/>
            <person name="Park H.-J."/>
            <person name="Ramirez L."/>
            <person name="Alfaro M."/>
            <person name="Sun H."/>
            <person name="Tritt A."/>
            <person name="Yoshinaga Y."/>
            <person name="Zwiers L.-H."/>
            <person name="Turgeon B."/>
            <person name="Goodwin S."/>
            <person name="Spatafora J."/>
            <person name="Crous P."/>
            <person name="Grigoriev I."/>
        </authorList>
    </citation>
    <scope>NUCLEOTIDE SEQUENCE</scope>
    <source>
        <strain evidence="6">CBS 379.55</strain>
    </source>
</reference>
<feature type="compositionally biased region" description="Polar residues" evidence="3">
    <location>
        <begin position="1230"/>
        <end position="1243"/>
    </location>
</feature>
<feature type="compositionally biased region" description="Pro residues" evidence="3">
    <location>
        <begin position="586"/>
        <end position="610"/>
    </location>
</feature>
<evidence type="ECO:0000256" key="1">
    <source>
        <dbReference type="ARBA" id="ARBA00022658"/>
    </source>
</evidence>
<dbReference type="GeneID" id="54546367"/>
<dbReference type="GO" id="GO:0005886">
    <property type="term" value="C:plasma membrane"/>
    <property type="evidence" value="ECO:0007669"/>
    <property type="project" value="TreeGrafter"/>
</dbReference>
<feature type="domain" description="N-terminal Ras-GEF" evidence="5">
    <location>
        <begin position="328"/>
        <end position="452"/>
    </location>
</feature>
<evidence type="ECO:0000259" key="4">
    <source>
        <dbReference type="PROSITE" id="PS50009"/>
    </source>
</evidence>
<dbReference type="PANTHER" id="PTHR23113">
    <property type="entry name" value="GUANINE NUCLEOTIDE EXCHANGE FACTOR"/>
    <property type="match status" value="1"/>
</dbReference>
<feature type="compositionally biased region" description="Basic residues" evidence="3">
    <location>
        <begin position="49"/>
        <end position="58"/>
    </location>
</feature>
<feature type="region of interest" description="Disordered" evidence="3">
    <location>
        <begin position="1318"/>
        <end position="1354"/>
    </location>
</feature>
<gene>
    <name evidence="6" type="ORF">EI97DRAFT_139707</name>
</gene>
<dbReference type="Gene3D" id="1.20.870.10">
    <property type="entry name" value="Son of sevenless (SoS) protein Chain: S domain 1"/>
    <property type="match status" value="1"/>
</dbReference>
<sequence length="1683" mass="184699">MDGPLGLLPAHDGSTISISTTPHSPPPPLPPPPLAAPSRRPFQPPPPPHLRHQRRPRARTTSSGTAPSASGSGHSFTVANFNRGIIYLRPVVRAPSQRHHHSPPTDTFTFPPHTPPDSATVDSRHLSNDGSDSRLDYTTLPPALGREHARDDRAAPFTSSPPRLAPHTRSRSFSTVDAHTLTSHSTEPGTFKVVIERPPFGRPKTADTAAAPLLEVPIPHYRLGTPRFSAHGTPILRSSVYTRASGTDDFRSTLLSPLRATHSFLSSRPRSDVYSPAPANYRTTMEPGTVHAASVPSSARVSKLPIGPQVYDDLTINPDDPAVVRFSPSGDILGATPSRLVAHITSPSFLDYELLSDFFLTFRSFLSCRDLVAYLISRLQWAVNRQDDFGRIVRVRTFVALRHWILNYFVDDFLPVYSLRVHFCDLVNTLYKALKAREDGGGGDIKIVGELKKCWRRTCALHWDSEDGIGRDMADEDLLPGGQPDSSIALERPQILPMPSGPPGQVEPTAKLETTGSNPNDQFASGHIDWARGLRHTPQNSLSSPFVPCQEYGGPKVPLSPESERSIPVLSCSIPMRLLHRADSPPDAPLYPHPVPNAPTPRFAPSPPFSSPSKRLNRPSHSHKRSGSFSDALRDQRAPLPIPKNAAPDVRLSALSTVPGSLIRGGIFLPGSPFMDVKNGGLRHTRSHLQLEQVDGVGEELHIRGGHGPNPGMKKILGSVRRALSSKQPSITAPHLGAAAHSHHTMNPNRSSHAALVSTASGGVHKRRYARQRPQVRIDMLASKVADSFREAINQQAREDQQPHPPTDSKGDLSEFVFDFEAKETPPPAPASNTASKQDQLRLYSNITVGSKSIVIMDDTGPPDLPFMSGALLNPPADGEPVMATVPTPPQPRSSMGEPLAVSTTPGPAQTPRHSNMDAHIPSDRRVSTDSASHPPSQRQSRSEGRENLHSSRGRGSTMASMTGPTSLRRHASHNSGLSRQNTTASMASFQTMSSHNDPFFLDRQPTAPPAPMRQLRRRPGGDLRAVDNVHDLQHIQRPASTGSISNHTHSVANSVILRSGHFVEASSELNNAHNTEQPEVPKKPISLVDTHSSQPNLRPSFEAEVAKLAALPDDTDDDGGIEAALMKLEGRYEKKTPDPSPRTTLNPQDGDPPAHLRGHTLERSRVQSHADAPHSQSPTSPGADNQGLYHSSTEHFHRRVPDATSGVGSDDSFAVTPLLDRFPIEVGNSPRSETFQSMTSSAKPEPLKPNSPPTWFDRPSPSDLASPNSSVEHVLETESLKRVPKNGTMRGSSIPRESFLLDDDEDLSDMADEASAAVTRSDGTGHGIRSFFDDEPAAADDDKEPLPMHPLHHPPTPPLTANKLGHSPQVSATVFDRGLPTPGLTPTSRLNNQTFEDATQLANSKTEPAIELQELTKDTDQPPPAHFPFVLAFDSEILAQQFTLIEKDALDEVDWKELIELRWKQSSPRIRDWVEYLRTEDARGVDVVIARFNLVVKWVVSEILLTEAIEERAHCIVKYIHIAAHARRLRNYATMYQITIALLSSDISRLKHTWAFIPVSEMHTMRALEALVQPLRNFHNLRVEMETTSVEEGCIPFIGIYTRDLIYNAQKPAFIDTRPVAGERLVNFERYRTAAMIVKSLLRLIEASAKYSFRPDPSIISRCLWVAALTDEEITKLSRRYE</sequence>
<feature type="region of interest" description="Disordered" evidence="3">
    <location>
        <begin position="866"/>
        <end position="981"/>
    </location>
</feature>
<dbReference type="Gene3D" id="1.10.840.10">
    <property type="entry name" value="Ras guanine-nucleotide exchange factors catalytic domain"/>
    <property type="match status" value="1"/>
</dbReference>
<keyword evidence="7" id="KW-1185">Reference proteome</keyword>
<evidence type="ECO:0008006" key="8">
    <source>
        <dbReference type="Google" id="ProtNLM"/>
    </source>
</evidence>